<feature type="compositionally biased region" description="Polar residues" evidence="1">
    <location>
        <begin position="382"/>
        <end position="408"/>
    </location>
</feature>
<dbReference type="InterPro" id="IPR039467">
    <property type="entry name" value="TFIIIB_B''_Myb"/>
</dbReference>
<dbReference type="GO" id="GO:0070898">
    <property type="term" value="P:RNA polymerase III preinitiation complex assembly"/>
    <property type="evidence" value="ECO:0007669"/>
    <property type="project" value="TreeGrafter"/>
</dbReference>
<dbReference type="Proteomes" id="UP001151582">
    <property type="component" value="Unassembled WGS sequence"/>
</dbReference>
<proteinExistence type="predicted"/>
<comment type="caution">
    <text evidence="3">The sequence shown here is derived from an EMBL/GenBank/DDBJ whole genome shotgun (WGS) entry which is preliminary data.</text>
</comment>
<dbReference type="Gene3D" id="1.20.58.1880">
    <property type="match status" value="1"/>
</dbReference>
<name>A0A9W8B4G4_9FUNG</name>
<dbReference type="SUPFAM" id="SSF46689">
    <property type="entry name" value="Homeodomain-like"/>
    <property type="match status" value="1"/>
</dbReference>
<dbReference type="GO" id="GO:0001156">
    <property type="term" value="F:TFIIIC-class transcription factor complex binding"/>
    <property type="evidence" value="ECO:0007669"/>
    <property type="project" value="TreeGrafter"/>
</dbReference>
<dbReference type="SMART" id="SM00717">
    <property type="entry name" value="SANT"/>
    <property type="match status" value="1"/>
</dbReference>
<accession>A0A9W8B4G4</accession>
<feature type="region of interest" description="Disordered" evidence="1">
    <location>
        <begin position="351"/>
        <end position="423"/>
    </location>
</feature>
<dbReference type="CDD" id="cd00167">
    <property type="entry name" value="SANT"/>
    <property type="match status" value="1"/>
</dbReference>
<feature type="compositionally biased region" description="Basic residues" evidence="1">
    <location>
        <begin position="75"/>
        <end position="87"/>
    </location>
</feature>
<dbReference type="Pfam" id="PF15963">
    <property type="entry name" value="Myb_DNA-bind_7"/>
    <property type="match status" value="1"/>
</dbReference>
<gene>
    <name evidence="3" type="ORF">H4R34_004382</name>
</gene>
<feature type="compositionally biased region" description="Polar residues" evidence="1">
    <location>
        <begin position="64"/>
        <end position="74"/>
    </location>
</feature>
<dbReference type="InterPro" id="IPR001005">
    <property type="entry name" value="SANT/Myb"/>
</dbReference>
<sequence>MVGTIRRSGRLATKKEPARSPSVDLESAATPQTGAVITTPKNRFQPHIPAHTLTAGKSEHDSDTASQFSTSSPPTKKRRRHARRKRNIAPPKTWDELVAEHEQVEQDEDMSQCPMAYFCRGRGRGLPMKSTVERAWELYRQKQAEANGEANSTESSPPPPPSLPTEAPEEVVGLVEGAEDEGHGETEALPSSPKPEDGKVSDGDANKNEPPADDAHVYATNRYAPQLKIVNGKIAVNEETVMIDRGEINAEETAAAHRSMEVVDEGRTSRYINCMTYVNKKREKLVRWSMDDTVLFYELLARYGTDFNMIAEGFNGKRTRGQCKNKFKREEMVRPWLITRAMLNKPIHSAELASAPGTPKPPVTEAKSVPDHIPTVADSEPLDSNPSAPDTVAQSNARKSATPGSPTVDNPVAPEDTAGVTTD</sequence>
<dbReference type="PANTHER" id="PTHR22929">
    <property type="entry name" value="RNA POLYMERASE III TRANSCRIPTION INITIATION FACTOR B"/>
    <property type="match status" value="1"/>
</dbReference>
<dbReference type="PANTHER" id="PTHR22929:SF0">
    <property type="entry name" value="TRANSCRIPTION FACTOR TFIIIB COMPONENT B'' HOMOLOG"/>
    <property type="match status" value="1"/>
</dbReference>
<feature type="domain" description="Myb-like" evidence="2">
    <location>
        <begin position="284"/>
        <end position="333"/>
    </location>
</feature>
<dbReference type="EMBL" id="JANBQB010000540">
    <property type="protein sequence ID" value="KAJ1975327.1"/>
    <property type="molecule type" value="Genomic_DNA"/>
</dbReference>
<feature type="region of interest" description="Disordered" evidence="1">
    <location>
        <begin position="1"/>
        <end position="97"/>
    </location>
</feature>
<evidence type="ECO:0000256" key="1">
    <source>
        <dbReference type="SAM" id="MobiDB-lite"/>
    </source>
</evidence>
<dbReference type="OrthoDB" id="272624at2759"/>
<evidence type="ECO:0000313" key="4">
    <source>
        <dbReference type="Proteomes" id="UP001151582"/>
    </source>
</evidence>
<keyword evidence="4" id="KW-1185">Reference proteome</keyword>
<evidence type="ECO:0000259" key="2">
    <source>
        <dbReference type="SMART" id="SM00717"/>
    </source>
</evidence>
<feature type="compositionally biased region" description="Polar residues" evidence="1">
    <location>
        <begin position="29"/>
        <end position="42"/>
    </location>
</feature>
<protein>
    <recommendedName>
        <fullName evidence="2">Myb-like domain-containing protein</fullName>
    </recommendedName>
</protein>
<dbReference type="GO" id="GO:0000126">
    <property type="term" value="C:transcription factor TFIIIB complex"/>
    <property type="evidence" value="ECO:0007669"/>
    <property type="project" value="TreeGrafter"/>
</dbReference>
<organism evidence="3 4">
    <name type="scientific">Dimargaris verticillata</name>
    <dbReference type="NCBI Taxonomy" id="2761393"/>
    <lineage>
        <taxon>Eukaryota</taxon>
        <taxon>Fungi</taxon>
        <taxon>Fungi incertae sedis</taxon>
        <taxon>Zoopagomycota</taxon>
        <taxon>Kickxellomycotina</taxon>
        <taxon>Dimargaritomycetes</taxon>
        <taxon>Dimargaritales</taxon>
        <taxon>Dimargaritaceae</taxon>
        <taxon>Dimargaris</taxon>
    </lineage>
</organism>
<evidence type="ECO:0000313" key="3">
    <source>
        <dbReference type="EMBL" id="KAJ1975327.1"/>
    </source>
</evidence>
<feature type="region of interest" description="Disordered" evidence="1">
    <location>
        <begin position="144"/>
        <end position="218"/>
    </location>
</feature>
<reference evidence="3" key="1">
    <citation type="submission" date="2022-07" db="EMBL/GenBank/DDBJ databases">
        <title>Phylogenomic reconstructions and comparative analyses of Kickxellomycotina fungi.</title>
        <authorList>
            <person name="Reynolds N.K."/>
            <person name="Stajich J.E."/>
            <person name="Barry K."/>
            <person name="Grigoriev I.V."/>
            <person name="Crous P."/>
            <person name="Smith M.E."/>
        </authorList>
    </citation>
    <scope>NUCLEOTIDE SEQUENCE</scope>
    <source>
        <strain evidence="3">RSA 567</strain>
    </source>
</reference>
<dbReference type="AlphaFoldDB" id="A0A9W8B4G4"/>
<feature type="compositionally biased region" description="Basic and acidic residues" evidence="1">
    <location>
        <begin position="194"/>
        <end position="207"/>
    </location>
</feature>
<dbReference type="InterPro" id="IPR009057">
    <property type="entry name" value="Homeodomain-like_sf"/>
</dbReference>